<accession>C5K698</accession>
<dbReference type="GeneID" id="9058824"/>
<organism evidence="2">
    <name type="scientific">Perkinsus marinus (strain ATCC 50983 / TXsc)</name>
    <dbReference type="NCBI Taxonomy" id="423536"/>
    <lineage>
        <taxon>Eukaryota</taxon>
        <taxon>Sar</taxon>
        <taxon>Alveolata</taxon>
        <taxon>Perkinsozoa</taxon>
        <taxon>Perkinsea</taxon>
        <taxon>Perkinsida</taxon>
        <taxon>Perkinsidae</taxon>
        <taxon>Perkinsus</taxon>
    </lineage>
</organism>
<dbReference type="AlphaFoldDB" id="C5K698"/>
<name>C5K698_PERM5</name>
<dbReference type="EMBL" id="GG670880">
    <property type="protein sequence ID" value="EER19995.1"/>
    <property type="molecule type" value="Genomic_DNA"/>
</dbReference>
<proteinExistence type="predicted"/>
<sequence length="76" mass="8697">MPDGSLDTYNGEQPAKEWFHLKERQKSLHMNAVGMIDEGAFLDRWCSIVLSPTQGWSVDDRPACKRVVETLEEFAK</sequence>
<dbReference type="Proteomes" id="UP000007800">
    <property type="component" value="Unassembled WGS sequence"/>
</dbReference>
<evidence type="ECO:0000313" key="1">
    <source>
        <dbReference type="EMBL" id="EER19995.1"/>
    </source>
</evidence>
<gene>
    <name evidence="1" type="ORF">Pmar_PMAR007593</name>
</gene>
<dbReference type="OrthoDB" id="339173at2759"/>
<feature type="non-terminal residue" evidence="1">
    <location>
        <position position="76"/>
    </location>
</feature>
<dbReference type="InParanoid" id="C5K698"/>
<evidence type="ECO:0000313" key="2">
    <source>
        <dbReference type="Proteomes" id="UP000007800"/>
    </source>
</evidence>
<reference evidence="1 2" key="1">
    <citation type="submission" date="2008-07" db="EMBL/GenBank/DDBJ databases">
        <authorList>
            <person name="El-Sayed N."/>
            <person name="Caler E."/>
            <person name="Inman J."/>
            <person name="Amedeo P."/>
            <person name="Hass B."/>
            <person name="Wortman J."/>
        </authorList>
    </citation>
    <scope>NUCLEOTIDE SEQUENCE [LARGE SCALE GENOMIC DNA]</scope>
    <source>
        <strain evidence="2">ATCC 50983 / TXsc</strain>
    </source>
</reference>
<keyword evidence="2" id="KW-1185">Reference proteome</keyword>
<protein>
    <submittedName>
        <fullName evidence="1">Uncharacterized protein</fullName>
    </submittedName>
</protein>
<dbReference type="RefSeq" id="XP_002788199.1">
    <property type="nucleotide sequence ID" value="XM_002788153.1"/>
</dbReference>